<evidence type="ECO:0000259" key="10">
    <source>
        <dbReference type="Pfam" id="PF04290"/>
    </source>
</evidence>
<feature type="transmembrane region" description="Helical" evidence="9">
    <location>
        <begin position="91"/>
        <end position="112"/>
    </location>
</feature>
<reference evidence="11 12" key="1">
    <citation type="submission" date="2017-09" db="EMBL/GenBank/DDBJ databases">
        <title>The draft genome sequences of Marinobacter sp. PWS21.</title>
        <authorList>
            <person name="Cao J."/>
        </authorList>
    </citation>
    <scope>NUCLEOTIDE SEQUENCE [LARGE SCALE GENOMIC DNA]</scope>
    <source>
        <strain evidence="11 12">PWS21</strain>
    </source>
</reference>
<accession>A0A2G1UJ81</accession>
<gene>
    <name evidence="11" type="ORF">CLH61_12150</name>
</gene>
<feature type="transmembrane region" description="Helical" evidence="9">
    <location>
        <begin position="53"/>
        <end position="70"/>
    </location>
</feature>
<evidence type="ECO:0000256" key="1">
    <source>
        <dbReference type="ARBA" id="ARBA00004429"/>
    </source>
</evidence>
<sequence length="171" mass="18946">MEAFMGAWLKKISNGAAVAVGAVTVLMMLHVTAEVLLRVLFGMHIPGTMEVVTYYYMVAAVFVGIFSCTTDDVHVRVDVVAQFLRGSVRRAVDGIGVVAMTVYFAIFSYGLYLQAVRSWKRQETVDAIVAELSIWPSRWLAVIGVFLALLASLHWLYRFATSSTDQREGES</sequence>
<keyword evidence="12" id="KW-1185">Reference proteome</keyword>
<dbReference type="InterPro" id="IPR007387">
    <property type="entry name" value="TRAP_DctQ"/>
</dbReference>
<evidence type="ECO:0000256" key="7">
    <source>
        <dbReference type="ARBA" id="ARBA00023136"/>
    </source>
</evidence>
<protein>
    <recommendedName>
        <fullName evidence="9">TRAP transporter small permease protein</fullName>
    </recommendedName>
</protein>
<comment type="function">
    <text evidence="9">Part of the tripartite ATP-independent periplasmic (TRAP) transport system.</text>
</comment>
<evidence type="ECO:0000256" key="3">
    <source>
        <dbReference type="ARBA" id="ARBA00022475"/>
    </source>
</evidence>
<feature type="domain" description="Tripartite ATP-independent periplasmic transporters DctQ component" evidence="10">
    <location>
        <begin position="27"/>
        <end position="158"/>
    </location>
</feature>
<dbReference type="Pfam" id="PF04290">
    <property type="entry name" value="DctQ"/>
    <property type="match status" value="1"/>
</dbReference>
<keyword evidence="4 9" id="KW-0997">Cell inner membrane</keyword>
<evidence type="ECO:0000256" key="4">
    <source>
        <dbReference type="ARBA" id="ARBA00022519"/>
    </source>
</evidence>
<comment type="caution">
    <text evidence="11">The sequence shown here is derived from an EMBL/GenBank/DDBJ whole genome shotgun (WGS) entry which is preliminary data.</text>
</comment>
<name>A0A2G1UJ81_9GAMM</name>
<proteinExistence type="inferred from homology"/>
<dbReference type="EMBL" id="NTFH01000009">
    <property type="protein sequence ID" value="PHQ14515.1"/>
    <property type="molecule type" value="Genomic_DNA"/>
</dbReference>
<comment type="subcellular location">
    <subcellularLocation>
        <location evidence="1 9">Cell inner membrane</location>
        <topology evidence="1 9">Multi-pass membrane protein</topology>
    </subcellularLocation>
</comment>
<feature type="transmembrane region" description="Helical" evidence="9">
    <location>
        <begin position="139"/>
        <end position="157"/>
    </location>
</feature>
<dbReference type="AlphaFoldDB" id="A0A2G1UJ81"/>
<keyword evidence="2 9" id="KW-0813">Transport</keyword>
<keyword evidence="6 9" id="KW-1133">Transmembrane helix</keyword>
<evidence type="ECO:0000313" key="11">
    <source>
        <dbReference type="EMBL" id="PHQ14515.1"/>
    </source>
</evidence>
<keyword evidence="7 9" id="KW-0472">Membrane</keyword>
<feature type="transmembrane region" description="Helical" evidence="9">
    <location>
        <begin position="12"/>
        <end position="33"/>
    </location>
</feature>
<comment type="similarity">
    <text evidence="8 9">Belongs to the TRAP transporter small permease family.</text>
</comment>
<dbReference type="Proteomes" id="UP000231409">
    <property type="component" value="Unassembled WGS sequence"/>
</dbReference>
<dbReference type="GO" id="GO:0022857">
    <property type="term" value="F:transmembrane transporter activity"/>
    <property type="evidence" value="ECO:0007669"/>
    <property type="project" value="UniProtKB-UniRule"/>
</dbReference>
<evidence type="ECO:0000256" key="2">
    <source>
        <dbReference type="ARBA" id="ARBA00022448"/>
    </source>
</evidence>
<dbReference type="InterPro" id="IPR055348">
    <property type="entry name" value="DctQ"/>
</dbReference>
<keyword evidence="3" id="KW-1003">Cell membrane</keyword>
<evidence type="ECO:0000256" key="6">
    <source>
        <dbReference type="ARBA" id="ARBA00022989"/>
    </source>
</evidence>
<evidence type="ECO:0000256" key="8">
    <source>
        <dbReference type="ARBA" id="ARBA00038436"/>
    </source>
</evidence>
<evidence type="ECO:0000256" key="9">
    <source>
        <dbReference type="RuleBase" id="RU369079"/>
    </source>
</evidence>
<dbReference type="GO" id="GO:0005886">
    <property type="term" value="C:plasma membrane"/>
    <property type="evidence" value="ECO:0007669"/>
    <property type="project" value="UniProtKB-SubCell"/>
</dbReference>
<dbReference type="RefSeq" id="WP_099615020.1">
    <property type="nucleotide sequence ID" value="NZ_KZ319372.1"/>
</dbReference>
<dbReference type="PANTHER" id="PTHR35011">
    <property type="entry name" value="2,3-DIKETO-L-GULONATE TRAP TRANSPORTER SMALL PERMEASE PROTEIN YIAM"/>
    <property type="match status" value="1"/>
</dbReference>
<comment type="subunit">
    <text evidence="9">The complex comprises the extracytoplasmic solute receptor protein and the two transmembrane proteins.</text>
</comment>
<organism evidence="11 12">
    <name type="scientific">Marinobacter profundi</name>
    <dbReference type="NCBI Taxonomy" id="2666256"/>
    <lineage>
        <taxon>Bacteria</taxon>
        <taxon>Pseudomonadati</taxon>
        <taxon>Pseudomonadota</taxon>
        <taxon>Gammaproteobacteria</taxon>
        <taxon>Pseudomonadales</taxon>
        <taxon>Marinobacteraceae</taxon>
        <taxon>Marinobacter</taxon>
    </lineage>
</organism>
<keyword evidence="5 9" id="KW-0812">Transmembrane</keyword>
<evidence type="ECO:0000256" key="5">
    <source>
        <dbReference type="ARBA" id="ARBA00022692"/>
    </source>
</evidence>
<evidence type="ECO:0000313" key="12">
    <source>
        <dbReference type="Proteomes" id="UP000231409"/>
    </source>
</evidence>